<dbReference type="GO" id="GO:0016020">
    <property type="term" value="C:membrane"/>
    <property type="evidence" value="ECO:0007669"/>
    <property type="project" value="UniProtKB-SubCell"/>
</dbReference>
<evidence type="ECO:0000256" key="6">
    <source>
        <dbReference type="ARBA" id="ARBA00023180"/>
    </source>
</evidence>
<evidence type="ECO:0000256" key="8">
    <source>
        <dbReference type="SAM" id="Phobius"/>
    </source>
</evidence>
<feature type="region of interest" description="Disordered" evidence="7">
    <location>
        <begin position="1"/>
        <end position="25"/>
    </location>
</feature>
<comment type="caution">
    <text evidence="9">The sequence shown here is derived from an EMBL/GenBank/DDBJ whole genome shotgun (WGS) entry which is preliminary data.</text>
</comment>
<dbReference type="Pfam" id="PF07690">
    <property type="entry name" value="MFS_1"/>
    <property type="match status" value="1"/>
</dbReference>
<feature type="transmembrane region" description="Helical" evidence="8">
    <location>
        <begin position="187"/>
        <end position="208"/>
    </location>
</feature>
<comment type="subcellular location">
    <subcellularLocation>
        <location evidence="1">Membrane</location>
        <topology evidence="1">Multi-pass membrane protein</topology>
    </subcellularLocation>
</comment>
<feature type="transmembrane region" description="Helical" evidence="8">
    <location>
        <begin position="359"/>
        <end position="383"/>
    </location>
</feature>
<dbReference type="InterPro" id="IPR011701">
    <property type="entry name" value="MFS"/>
</dbReference>
<feature type="transmembrane region" description="Helical" evidence="8">
    <location>
        <begin position="43"/>
        <end position="61"/>
    </location>
</feature>
<dbReference type="EMBL" id="JAGMUU010000011">
    <property type="protein sequence ID" value="KAH7142957.1"/>
    <property type="molecule type" value="Genomic_DNA"/>
</dbReference>
<evidence type="ECO:0000313" key="10">
    <source>
        <dbReference type="Proteomes" id="UP000717696"/>
    </source>
</evidence>
<reference evidence="9" key="1">
    <citation type="journal article" date="2021" name="Nat. Commun.">
        <title>Genetic determinants of endophytism in the Arabidopsis root mycobiome.</title>
        <authorList>
            <person name="Mesny F."/>
            <person name="Miyauchi S."/>
            <person name="Thiergart T."/>
            <person name="Pickel B."/>
            <person name="Atanasova L."/>
            <person name="Karlsson M."/>
            <person name="Huettel B."/>
            <person name="Barry K.W."/>
            <person name="Haridas S."/>
            <person name="Chen C."/>
            <person name="Bauer D."/>
            <person name="Andreopoulos W."/>
            <person name="Pangilinan J."/>
            <person name="LaButti K."/>
            <person name="Riley R."/>
            <person name="Lipzen A."/>
            <person name="Clum A."/>
            <person name="Drula E."/>
            <person name="Henrissat B."/>
            <person name="Kohler A."/>
            <person name="Grigoriev I.V."/>
            <person name="Martin F.M."/>
            <person name="Hacquard S."/>
        </authorList>
    </citation>
    <scope>NUCLEOTIDE SEQUENCE</scope>
    <source>
        <strain evidence="9">MPI-CAGE-AT-0021</strain>
    </source>
</reference>
<keyword evidence="3 8" id="KW-0812">Transmembrane</keyword>
<name>A0A9P9ERT2_9HYPO</name>
<evidence type="ECO:0000256" key="7">
    <source>
        <dbReference type="SAM" id="MobiDB-lite"/>
    </source>
</evidence>
<evidence type="ECO:0000313" key="9">
    <source>
        <dbReference type="EMBL" id="KAH7142957.1"/>
    </source>
</evidence>
<dbReference type="Proteomes" id="UP000717696">
    <property type="component" value="Unassembled WGS sequence"/>
</dbReference>
<dbReference type="Gene3D" id="1.20.1250.20">
    <property type="entry name" value="MFS general substrate transporter like domains"/>
    <property type="match status" value="1"/>
</dbReference>
<feature type="transmembrane region" description="Helical" evidence="8">
    <location>
        <begin position="82"/>
        <end position="109"/>
    </location>
</feature>
<keyword evidence="6" id="KW-0325">Glycoprotein</keyword>
<proteinExistence type="predicted"/>
<dbReference type="OrthoDB" id="19923at2759"/>
<accession>A0A9P9ERT2</accession>
<organism evidence="9 10">
    <name type="scientific">Dactylonectria estremocensis</name>
    <dbReference type="NCBI Taxonomy" id="1079267"/>
    <lineage>
        <taxon>Eukaryota</taxon>
        <taxon>Fungi</taxon>
        <taxon>Dikarya</taxon>
        <taxon>Ascomycota</taxon>
        <taxon>Pezizomycotina</taxon>
        <taxon>Sordariomycetes</taxon>
        <taxon>Hypocreomycetidae</taxon>
        <taxon>Hypocreales</taxon>
        <taxon>Nectriaceae</taxon>
        <taxon>Dactylonectria</taxon>
    </lineage>
</organism>
<feature type="transmembrane region" description="Helical" evidence="8">
    <location>
        <begin position="154"/>
        <end position="175"/>
    </location>
</feature>
<feature type="transmembrane region" description="Helical" evidence="8">
    <location>
        <begin position="251"/>
        <end position="267"/>
    </location>
</feature>
<keyword evidence="5 8" id="KW-0472">Membrane</keyword>
<dbReference type="InterPro" id="IPR036259">
    <property type="entry name" value="MFS_trans_sf"/>
</dbReference>
<evidence type="ECO:0000256" key="4">
    <source>
        <dbReference type="ARBA" id="ARBA00022989"/>
    </source>
</evidence>
<dbReference type="SUPFAM" id="SSF103473">
    <property type="entry name" value="MFS general substrate transporter"/>
    <property type="match status" value="1"/>
</dbReference>
<evidence type="ECO:0000256" key="2">
    <source>
        <dbReference type="ARBA" id="ARBA00022448"/>
    </source>
</evidence>
<evidence type="ECO:0000256" key="5">
    <source>
        <dbReference type="ARBA" id="ARBA00023136"/>
    </source>
</evidence>
<evidence type="ECO:0000256" key="3">
    <source>
        <dbReference type="ARBA" id="ARBA00022692"/>
    </source>
</evidence>
<dbReference type="GO" id="GO:0022857">
    <property type="term" value="F:transmembrane transporter activity"/>
    <property type="evidence" value="ECO:0007669"/>
    <property type="project" value="InterPro"/>
</dbReference>
<feature type="transmembrane region" description="Helical" evidence="8">
    <location>
        <begin position="295"/>
        <end position="318"/>
    </location>
</feature>
<gene>
    <name evidence="9" type="ORF">B0J13DRAFT_596191</name>
</gene>
<sequence>MNSPEKPFKEDPIHLEKTPPDSLNREFDPVAEKKLLRKIDLHLIPILSLLLLCAFVDRINVGNTRIQGLVRDLNMTENDYNIALFTFFITYVLFEVPFIVRACGVITIGQGVTHSFGGLVACRLLIGLFEAGFVPGCIYLISIFYKRHELRRRINLVCAASILAGSFLGLLAYGIAHMAGIANYGSWRWIFVLEGAATVLIAIFAYFYTPDWPQTAKFLTKEERELLLARLTVDTPDATMNHWNKGTAKRIFSDVNIWLGALMYLGIVKSIPIYLTAAVVTLTAAIFSDRLRHHFGFILLGCGLTTIGYGVLLASPYVPPNNNLGGHYKRGVGAGIQLSIGNCSVASNIFVPEQAPRYLLGYGIGLGFVWLCVFAACAFDFWIRRENQLCEDGNRDHSLNLSEEELNNLGDDHRSFRFTR</sequence>
<keyword evidence="4 8" id="KW-1133">Transmembrane helix</keyword>
<dbReference type="PANTHER" id="PTHR43791:SF52">
    <property type="entry name" value="TRANSPORTER, PUTATIVE (AFU_ORTHOLOGUE AFUA_1G11820)-RELATED"/>
    <property type="match status" value="1"/>
</dbReference>
<evidence type="ECO:0000256" key="1">
    <source>
        <dbReference type="ARBA" id="ARBA00004141"/>
    </source>
</evidence>
<keyword evidence="10" id="KW-1185">Reference proteome</keyword>
<feature type="transmembrane region" description="Helical" evidence="8">
    <location>
        <begin position="115"/>
        <end position="142"/>
    </location>
</feature>
<protein>
    <submittedName>
        <fullName evidence="9">Major facilitator superfamily protein</fullName>
    </submittedName>
</protein>
<dbReference type="AlphaFoldDB" id="A0A9P9ERT2"/>
<dbReference type="PANTHER" id="PTHR43791">
    <property type="entry name" value="PERMEASE-RELATED"/>
    <property type="match status" value="1"/>
</dbReference>
<keyword evidence="2" id="KW-0813">Transport</keyword>